<gene>
    <name evidence="1" type="ORF">dsmv_1199</name>
</gene>
<keyword evidence="2" id="KW-1185">Reference proteome</keyword>
<comment type="caution">
    <text evidence="1">The sequence shown here is derived from an EMBL/GenBank/DDBJ whole genome shotgun (WGS) entry which is preliminary data.</text>
</comment>
<dbReference type="RefSeq" id="WP_020875539.1">
    <property type="nucleotide sequence ID" value="NZ_ATHJ01000056.1"/>
</dbReference>
<dbReference type="EMBL" id="ATHJ01000056">
    <property type="protein sequence ID" value="EPR43408.1"/>
    <property type="molecule type" value="Genomic_DNA"/>
</dbReference>
<accession>S7VFZ9</accession>
<organism evidence="1 2">
    <name type="scientific">Desulfococcus multivorans DSM 2059</name>
    <dbReference type="NCBI Taxonomy" id="1121405"/>
    <lineage>
        <taxon>Bacteria</taxon>
        <taxon>Pseudomonadati</taxon>
        <taxon>Thermodesulfobacteriota</taxon>
        <taxon>Desulfobacteria</taxon>
        <taxon>Desulfobacterales</taxon>
        <taxon>Desulfococcaceae</taxon>
        <taxon>Desulfococcus</taxon>
    </lineage>
</organism>
<evidence type="ECO:0000313" key="1">
    <source>
        <dbReference type="EMBL" id="EPR43408.1"/>
    </source>
</evidence>
<dbReference type="AlphaFoldDB" id="S7VFZ9"/>
<reference evidence="1 2" key="1">
    <citation type="journal article" date="2013" name="Genome Announc.">
        <title>Draft genome sequences for three mercury-methylating, sulfate-reducing bacteria.</title>
        <authorList>
            <person name="Brown S.D."/>
            <person name="Hurt R.A.Jr."/>
            <person name="Gilmour C.C."/>
            <person name="Elias D.A."/>
        </authorList>
    </citation>
    <scope>NUCLEOTIDE SEQUENCE [LARGE SCALE GENOMIC DNA]</scope>
    <source>
        <strain evidence="1 2">DSM 2059</strain>
    </source>
</reference>
<dbReference type="Proteomes" id="UP000014977">
    <property type="component" value="Unassembled WGS sequence"/>
</dbReference>
<evidence type="ECO:0000313" key="2">
    <source>
        <dbReference type="Proteomes" id="UP000014977"/>
    </source>
</evidence>
<name>S7VFZ9_DESML</name>
<sequence length="159" mass="18764">MVRLVRGMAEIYGRRYSPDALKLVMLSLDDYSYDEVREAIAQVLKKSRFCPTPMEIIQEINALKAARREWGWHPPASLQQAQRRLFRQEELADAFLRLFPKEQAELKQAFLSETNAFIRRRSEKTEPERLARNTSFKLFLEDRWDGEDRRENAVSETAN</sequence>
<dbReference type="STRING" id="897.B2D07_01980"/>
<proteinExistence type="predicted"/>
<protein>
    <submittedName>
        <fullName evidence="1">Uncharacterized protein</fullName>
    </submittedName>
</protein>